<dbReference type="GO" id="GO:0046872">
    <property type="term" value="F:metal ion binding"/>
    <property type="evidence" value="ECO:0007669"/>
    <property type="project" value="UniProtKB-KW"/>
</dbReference>
<dbReference type="Pfam" id="PF00293">
    <property type="entry name" value="NUDIX"/>
    <property type="match status" value="1"/>
</dbReference>
<dbReference type="InterPro" id="IPR015797">
    <property type="entry name" value="NUDIX_hydrolase-like_dom_sf"/>
</dbReference>
<comment type="cofactor">
    <cofactor evidence="1 4">
        <name>Mg(2+)</name>
        <dbReference type="ChEBI" id="CHEBI:18420"/>
    </cofactor>
</comment>
<evidence type="ECO:0000256" key="4">
    <source>
        <dbReference type="PIRSR" id="PIRSR604385-2"/>
    </source>
</evidence>
<evidence type="ECO:0000256" key="5">
    <source>
        <dbReference type="PIRSR" id="PIRSR604385-3"/>
    </source>
</evidence>
<feature type="compositionally biased region" description="Polar residues" evidence="6">
    <location>
        <begin position="1"/>
        <end position="10"/>
    </location>
</feature>
<dbReference type="PROSITE" id="PS51462">
    <property type="entry name" value="NUDIX"/>
    <property type="match status" value="1"/>
</dbReference>
<keyword evidence="4" id="KW-0460">Magnesium</keyword>
<comment type="subunit">
    <text evidence="2">Homodimer.</text>
</comment>
<proteinExistence type="predicted"/>
<feature type="binding site" evidence="4">
    <location>
        <position position="132"/>
    </location>
    <ligand>
        <name>Mg(2+)</name>
        <dbReference type="ChEBI" id="CHEBI:18420"/>
        <label>1</label>
    </ligand>
</feature>
<dbReference type="GO" id="GO:0006753">
    <property type="term" value="P:nucleoside phosphate metabolic process"/>
    <property type="evidence" value="ECO:0007669"/>
    <property type="project" value="TreeGrafter"/>
</dbReference>
<dbReference type="GO" id="GO:0005829">
    <property type="term" value="C:cytosol"/>
    <property type="evidence" value="ECO:0007669"/>
    <property type="project" value="TreeGrafter"/>
</dbReference>
<evidence type="ECO:0000259" key="7">
    <source>
        <dbReference type="PROSITE" id="PS51462"/>
    </source>
</evidence>
<dbReference type="InterPro" id="IPR000086">
    <property type="entry name" value="NUDIX_hydrolase_dom"/>
</dbReference>
<dbReference type="GO" id="GO:0016818">
    <property type="term" value="F:hydrolase activity, acting on acid anhydrides, in phosphorus-containing anhydrides"/>
    <property type="evidence" value="ECO:0007669"/>
    <property type="project" value="InterPro"/>
</dbReference>
<dbReference type="InterPro" id="IPR004385">
    <property type="entry name" value="NDP_pyrophosphatase"/>
</dbReference>
<dbReference type="NCBIfam" id="TIGR00052">
    <property type="entry name" value="nudix-type nucleoside diphosphatase, YffH/AdpP family"/>
    <property type="match status" value="1"/>
</dbReference>
<sequence length="225" mass="25024">MSHSESTQTRRGIDAPDARGRTGLDREGYDLTGNPDVVVKSVTLLSSHWYVLRTTEFEYRHRDGRWTTEHRETYDRGNGAAVLLYDLEARSVVLVRQFRYPTYVNGNLDGMLLEVPAGLLDEDGPEEGARREASEETGLEVGRLEHVFDAYMSPGSITEMLHFYAGPYRAGSSDGVYAGLADEGEDTELVELSFDEALAQIGVQIIDAKTIMLLQWAALSGPFSR</sequence>
<feature type="region of interest" description="Disordered" evidence="6">
    <location>
        <begin position="1"/>
        <end position="28"/>
    </location>
</feature>
<evidence type="ECO:0000313" key="8">
    <source>
        <dbReference type="EMBL" id="AZZ52760.1"/>
    </source>
</evidence>
<evidence type="ECO:0000256" key="3">
    <source>
        <dbReference type="ARBA" id="ARBA00022801"/>
    </source>
</evidence>
<dbReference type="GO" id="GO:0019693">
    <property type="term" value="P:ribose phosphate metabolic process"/>
    <property type="evidence" value="ECO:0007669"/>
    <property type="project" value="TreeGrafter"/>
</dbReference>
<dbReference type="PANTHER" id="PTHR11839">
    <property type="entry name" value="UDP/ADP-SUGAR PYROPHOSPHATASE"/>
    <property type="match status" value="1"/>
</dbReference>
<name>A0A3Q9URZ3_9MICO</name>
<feature type="binding site" evidence="4">
    <location>
        <position position="185"/>
    </location>
    <ligand>
        <name>Mg(2+)</name>
        <dbReference type="ChEBI" id="CHEBI:18420"/>
        <label>1</label>
    </ligand>
</feature>
<feature type="binding site" evidence="4">
    <location>
        <position position="136"/>
    </location>
    <ligand>
        <name>Mg(2+)</name>
        <dbReference type="ChEBI" id="CHEBI:18420"/>
        <label>1</label>
    </ligand>
</feature>
<dbReference type="Proteomes" id="UP000285317">
    <property type="component" value="Chromosome"/>
</dbReference>
<gene>
    <name evidence="8" type="ORF">C1I64_12380</name>
</gene>
<dbReference type="SUPFAM" id="SSF55811">
    <property type="entry name" value="Nudix"/>
    <property type="match status" value="1"/>
</dbReference>
<evidence type="ECO:0000256" key="6">
    <source>
        <dbReference type="SAM" id="MobiDB-lite"/>
    </source>
</evidence>
<feature type="short sequence motif" description="Nudix box" evidence="5">
    <location>
        <begin position="118"/>
        <end position="139"/>
    </location>
</feature>
<accession>A0A3Q9URZ3</accession>
<evidence type="ECO:0000256" key="1">
    <source>
        <dbReference type="ARBA" id="ARBA00001946"/>
    </source>
</evidence>
<keyword evidence="4" id="KW-0479">Metal-binding</keyword>
<feature type="compositionally biased region" description="Basic and acidic residues" evidence="6">
    <location>
        <begin position="11"/>
        <end position="28"/>
    </location>
</feature>
<dbReference type="AlphaFoldDB" id="A0A3Q9URZ3"/>
<evidence type="ECO:0000313" key="9">
    <source>
        <dbReference type="Proteomes" id="UP000285317"/>
    </source>
</evidence>
<feature type="binding site" evidence="4">
    <location>
        <position position="117"/>
    </location>
    <ligand>
        <name>Mg(2+)</name>
        <dbReference type="ChEBI" id="CHEBI:18420"/>
        <label>1</label>
    </ligand>
</feature>
<dbReference type="KEGG" id="rfs:C1I64_12380"/>
<keyword evidence="3" id="KW-0378">Hydrolase</keyword>
<dbReference type="PANTHER" id="PTHR11839:SF18">
    <property type="entry name" value="NUDIX HYDROLASE DOMAIN-CONTAINING PROTEIN"/>
    <property type="match status" value="1"/>
</dbReference>
<evidence type="ECO:0000256" key="2">
    <source>
        <dbReference type="ARBA" id="ARBA00011738"/>
    </source>
</evidence>
<feature type="domain" description="Nudix hydrolase" evidence="7">
    <location>
        <begin position="75"/>
        <end position="218"/>
    </location>
</feature>
<reference evidence="8 9" key="1">
    <citation type="submission" date="2018-03" db="EMBL/GenBank/DDBJ databases">
        <title>Bacteriophage NCPPB3778 and a type I-E CRISPR drive the evolution of the US Biological Select Agent, Rathayibacter toxicus.</title>
        <authorList>
            <person name="Davis E.W.II."/>
            <person name="Tabima J.F."/>
            <person name="Weisberg A.J."/>
            <person name="Dantas Lopes L."/>
            <person name="Wiseman M.S."/>
            <person name="Wiseman M.S."/>
            <person name="Pupko T."/>
            <person name="Belcher M.S."/>
            <person name="Sechler A.J."/>
            <person name="Tancos M.A."/>
            <person name="Schroeder B.K."/>
            <person name="Murray T.D."/>
            <person name="Luster D.G."/>
            <person name="Schneider W.L."/>
            <person name="Rogers E."/>
            <person name="Andreote F.D."/>
            <person name="Grunwald N.J."/>
            <person name="Putnam M.L."/>
            <person name="Chang J.H."/>
        </authorList>
    </citation>
    <scope>NUCLEOTIDE SEQUENCE [LARGE SCALE GENOMIC DNA]</scope>
    <source>
        <strain evidence="8 9">DSM 15932</strain>
    </source>
</reference>
<organism evidence="8 9">
    <name type="scientific">Rathayibacter festucae DSM 15932</name>
    <dbReference type="NCBI Taxonomy" id="1328866"/>
    <lineage>
        <taxon>Bacteria</taxon>
        <taxon>Bacillati</taxon>
        <taxon>Actinomycetota</taxon>
        <taxon>Actinomycetes</taxon>
        <taxon>Micrococcales</taxon>
        <taxon>Microbacteriaceae</taxon>
        <taxon>Rathayibacter</taxon>
    </lineage>
</organism>
<dbReference type="EMBL" id="CP028137">
    <property type="protein sequence ID" value="AZZ52760.1"/>
    <property type="molecule type" value="Genomic_DNA"/>
</dbReference>
<dbReference type="Gene3D" id="3.90.79.10">
    <property type="entry name" value="Nucleoside Triphosphate Pyrophosphohydrolase"/>
    <property type="match status" value="1"/>
</dbReference>
<protein>
    <submittedName>
        <fullName evidence="8">GDP-mannose pyrophosphatase</fullName>
    </submittedName>
</protein>
<dbReference type="RefSeq" id="WP_123705333.1">
    <property type="nucleotide sequence ID" value="NZ_CP028137.1"/>
</dbReference>
<dbReference type="CDD" id="cd24157">
    <property type="entry name" value="NUDIX_GDPMK"/>
    <property type="match status" value="1"/>
</dbReference>